<dbReference type="SUPFAM" id="SSF51735">
    <property type="entry name" value="NAD(P)-binding Rossmann-fold domains"/>
    <property type="match status" value="1"/>
</dbReference>
<dbReference type="Proteomes" id="UP000276864">
    <property type="component" value="Unassembled WGS sequence"/>
</dbReference>
<dbReference type="EMBL" id="QWIM01000559">
    <property type="protein sequence ID" value="RMY33218.1"/>
    <property type="molecule type" value="Genomic_DNA"/>
</dbReference>
<sequence length="286" mass="30547">MAPAGLAILLGAGPVVGHGIARALASPEQGNLAIALISRRQEKLTDLVNLLKTQCPGAVAEGFVSDTNPDNLSNAFSQIASHPSFHNLPLRAAIFNPKCPSRVPYLEETFSHFNGHLTEYVGGAFAFSQLVVQRLLADHASQPATLAEGSPKKGTIIFTGVTGALKCNANFAASLTTATKVHRWESSLASTLQSPASPPSNERSKIIIKVKTNIQNKIKKPKQQPKSRTKHQNQNNKSNSKAQYPIIIPQSLFSTTTPMPTQSETPKQSAPNSTPHPPNSAHSTKS</sequence>
<dbReference type="PANTHER" id="PTHR43431:SF7">
    <property type="entry name" value="OXIDOREDUCTASE, SHORT CHAIN DEHYDROGENASE_REDUCTASE FAMILY (AFU_ORTHOLOGUE AFUA_5G14000)"/>
    <property type="match status" value="1"/>
</dbReference>
<evidence type="ECO:0000256" key="1">
    <source>
        <dbReference type="SAM" id="MobiDB-lite"/>
    </source>
</evidence>
<evidence type="ECO:0000313" key="3">
    <source>
        <dbReference type="EMBL" id="RMY33218.1"/>
    </source>
</evidence>
<dbReference type="AlphaFoldDB" id="A0A3M7B0M0"/>
<evidence type="ECO:0000256" key="2">
    <source>
        <dbReference type="SAM" id="SignalP"/>
    </source>
</evidence>
<reference evidence="3 4" key="1">
    <citation type="journal article" date="2018" name="BMC Genomics">
        <title>Genomic evidence for intraspecific hybridization in a clonal and extremely halotolerant yeast.</title>
        <authorList>
            <person name="Gostincar C."/>
            <person name="Stajich J.E."/>
            <person name="Zupancic J."/>
            <person name="Zalar P."/>
            <person name="Gunde-Cimerman N."/>
        </authorList>
    </citation>
    <scope>NUCLEOTIDE SEQUENCE [LARGE SCALE GENOMIC DNA]</scope>
    <source>
        <strain evidence="3 4">EXF-6651</strain>
    </source>
</reference>
<evidence type="ECO:0008006" key="5">
    <source>
        <dbReference type="Google" id="ProtNLM"/>
    </source>
</evidence>
<feature type="compositionally biased region" description="Low complexity" evidence="1">
    <location>
        <begin position="232"/>
        <end position="241"/>
    </location>
</feature>
<comment type="caution">
    <text evidence="3">The sequence shown here is derived from an EMBL/GenBank/DDBJ whole genome shotgun (WGS) entry which is preliminary data.</text>
</comment>
<dbReference type="InterPro" id="IPR036291">
    <property type="entry name" value="NAD(P)-bd_dom_sf"/>
</dbReference>
<feature type="compositionally biased region" description="Basic residues" evidence="1">
    <location>
        <begin position="217"/>
        <end position="231"/>
    </location>
</feature>
<keyword evidence="2" id="KW-0732">Signal</keyword>
<proteinExistence type="predicted"/>
<dbReference type="Gene3D" id="3.40.50.720">
    <property type="entry name" value="NAD(P)-binding Rossmann-like Domain"/>
    <property type="match status" value="1"/>
</dbReference>
<feature type="compositionally biased region" description="Polar residues" evidence="1">
    <location>
        <begin position="251"/>
        <end position="273"/>
    </location>
</feature>
<feature type="signal peptide" evidence="2">
    <location>
        <begin position="1"/>
        <end position="17"/>
    </location>
</feature>
<feature type="chain" id="PRO_5018328184" description="Ketoreductase (KR) domain-containing protein" evidence="2">
    <location>
        <begin position="18"/>
        <end position="286"/>
    </location>
</feature>
<name>A0A3M7B0M0_HORWE</name>
<feature type="region of interest" description="Disordered" evidence="1">
    <location>
        <begin position="213"/>
        <end position="286"/>
    </location>
</feature>
<protein>
    <recommendedName>
        <fullName evidence="5">Ketoreductase (KR) domain-containing protein</fullName>
    </recommendedName>
</protein>
<dbReference type="VEuPathDB" id="FungiDB:BTJ68_14735"/>
<evidence type="ECO:0000313" key="4">
    <source>
        <dbReference type="Proteomes" id="UP000276864"/>
    </source>
</evidence>
<organism evidence="3 4">
    <name type="scientific">Hortaea werneckii</name>
    <name type="common">Black yeast</name>
    <name type="synonym">Cladosporium werneckii</name>
    <dbReference type="NCBI Taxonomy" id="91943"/>
    <lineage>
        <taxon>Eukaryota</taxon>
        <taxon>Fungi</taxon>
        <taxon>Dikarya</taxon>
        <taxon>Ascomycota</taxon>
        <taxon>Pezizomycotina</taxon>
        <taxon>Dothideomycetes</taxon>
        <taxon>Dothideomycetidae</taxon>
        <taxon>Mycosphaerellales</taxon>
        <taxon>Teratosphaeriaceae</taxon>
        <taxon>Hortaea</taxon>
    </lineage>
</organism>
<dbReference type="PANTHER" id="PTHR43431">
    <property type="entry name" value="OXIDOREDUCTASE, SHORT CHAIN DEHYDROGENASE/REDUCTASE FAMILY (AFU_ORTHOLOGUE AFUA_5G14000)"/>
    <property type="match status" value="1"/>
</dbReference>
<gene>
    <name evidence="3" type="ORF">D0866_06066</name>
</gene>
<accession>A0A3M7B0M0</accession>